<keyword evidence="1" id="KW-0812">Transmembrane</keyword>
<comment type="caution">
    <text evidence="4">The sequence shown here is derived from an EMBL/GenBank/DDBJ whole genome shotgun (WGS) entry which is preliminary data.</text>
</comment>
<dbReference type="NCBIfam" id="TIGR04056">
    <property type="entry name" value="OMP_RagA_SusC"/>
    <property type="match status" value="1"/>
</dbReference>
<reference evidence="4 5" key="1">
    <citation type="submission" date="2019-04" db="EMBL/GenBank/DDBJ databases">
        <title>Pedobacter sp. RP-1-16 sp. nov., isolated from Arctic soil.</title>
        <authorList>
            <person name="Dahal R.H."/>
            <person name="Kim D.-U."/>
        </authorList>
    </citation>
    <scope>NUCLEOTIDE SEQUENCE [LARGE SCALE GENOMIC DNA]</scope>
    <source>
        <strain evidence="4 5">RP-1-16</strain>
    </source>
</reference>
<dbReference type="InterPro" id="IPR023997">
    <property type="entry name" value="TonB-dep_OMP_SusC/RagA_CS"/>
</dbReference>
<dbReference type="InterPro" id="IPR008969">
    <property type="entry name" value="CarboxyPept-like_regulatory"/>
</dbReference>
<dbReference type="AlphaFoldDB" id="A0A4U1GE66"/>
<gene>
    <name evidence="4" type="ORF">FBD94_09095</name>
</gene>
<sequence>MKNIYKIVAFTILMYVSLYAQAQNRVISGSVADAAGSLPGITVVEKDAPSNGVSTNGTGQFKITLHGKGNVLVFRGIGYLPKEVHVGSSSDMNVILEPDLKNLDEVVVVGFGTQRKINVIGSVSTVSRDEIQQTPSASIQNTLTGKLPGFFSQQRGGRPGDDGADFVIRGVSTYASNVRPLILVDDIEFSYEDFSNIDVNEVESISVLKDAGSTAVYGIKGANGVILVTTRRGKNGKPQINFRAEYGLQRPTHIPKVLGSADMAILRNEALKNDTFISGGEYKPDFTDEDIELFRNGSDPYGHPDVDWYKTLFKETAPTARTTIDMSGGTDNIQYFVSLGLENQSGLLRDFKSDDVDNNYRFNRYNFRSNLDVKATKSLNFRLDISGNNTVTNQPQVGSGPFGEIYSYEGLAPFVYPVYNPDGSYGFADPLKPAPGNNIVGRIKTGGYNRDRQNLINVNLSAIQKLDVITPGLQVKVTMSVSNSTQARRSLTSTNFPSFYYNPTNSTYTPRNITIYRTDPYSLGYTAGTPKRQTGIQGTLNYQRSFNDHNLSGLVVLNQYSKQIHDDDNSKNYIPFNTRGVASRLSYNYKSKYMVEATGAYNGSDRFASSKRFGFFPAGLLGWVVSEENFMKAHLPVMSLLKFRASYGLTGSDDLGGRKNSYEEVYGRGPVVSFGESNTDVTSIVPGSLANEAVTWEKERKFDVAMEFGFFSNKLSGSINLFDNRRYDILSERKTVPRYFGIPAGQLPPLNLGIVSNAGYELELSYNGKIGKDFGVNIKGNYAYAHNKYVEFDEVPQKYPWKIQTGQSIGEQMGFIWDGYYSVAEAADPSVPKYIGSTTAAGGPGTTLPGFLKYRDLNGDGVISDDDRGFFGKTNLPTTNIGLSTGFTYKNWSFNFMLQSALNSDVQIGYDFSVPFQGNLQQIHLNRWTPETAETATFPSLVSNFHGTYMTTGSNSSFWAISGDYLRIKSVEIGYRLPSEFVKKIGLKGVKVYASGYNLYTWSASFNRYGVDPEVIRESAVSNASLSYPSQAIFNLGVNISVK</sequence>
<evidence type="ECO:0000313" key="5">
    <source>
        <dbReference type="Proteomes" id="UP000309594"/>
    </source>
</evidence>
<organism evidence="4 5">
    <name type="scientific">Pedobacter hiemivivus</name>
    <dbReference type="NCBI Taxonomy" id="2530454"/>
    <lineage>
        <taxon>Bacteria</taxon>
        <taxon>Pseudomonadati</taxon>
        <taxon>Bacteroidota</taxon>
        <taxon>Sphingobacteriia</taxon>
        <taxon>Sphingobacteriales</taxon>
        <taxon>Sphingobacteriaceae</taxon>
        <taxon>Pedobacter</taxon>
    </lineage>
</organism>
<protein>
    <submittedName>
        <fullName evidence="4">TonB-dependent receptor</fullName>
    </submittedName>
</protein>
<comment type="similarity">
    <text evidence="1">Belongs to the TonB-dependent receptor family.</text>
</comment>
<dbReference type="Gene3D" id="2.170.130.10">
    <property type="entry name" value="TonB-dependent receptor, plug domain"/>
    <property type="match status" value="1"/>
</dbReference>
<evidence type="ECO:0000256" key="1">
    <source>
        <dbReference type="PROSITE-ProRule" id="PRU01360"/>
    </source>
</evidence>
<accession>A0A4U1GE66</accession>
<dbReference type="NCBIfam" id="TIGR04057">
    <property type="entry name" value="SusC_RagA_signa"/>
    <property type="match status" value="1"/>
</dbReference>
<dbReference type="Proteomes" id="UP000309594">
    <property type="component" value="Unassembled WGS sequence"/>
</dbReference>
<evidence type="ECO:0000256" key="2">
    <source>
        <dbReference type="SAM" id="SignalP"/>
    </source>
</evidence>
<dbReference type="RefSeq" id="WP_136879968.1">
    <property type="nucleotide sequence ID" value="NZ_SWDX01000003.1"/>
</dbReference>
<dbReference type="SUPFAM" id="SSF49464">
    <property type="entry name" value="Carboxypeptidase regulatory domain-like"/>
    <property type="match status" value="1"/>
</dbReference>
<keyword evidence="4" id="KW-0675">Receptor</keyword>
<dbReference type="InterPro" id="IPR023996">
    <property type="entry name" value="TonB-dep_OMP_SusC/RagA"/>
</dbReference>
<dbReference type="GO" id="GO:0009279">
    <property type="term" value="C:cell outer membrane"/>
    <property type="evidence" value="ECO:0007669"/>
    <property type="project" value="UniProtKB-SubCell"/>
</dbReference>
<dbReference type="InterPro" id="IPR012910">
    <property type="entry name" value="Plug_dom"/>
</dbReference>
<keyword evidence="1" id="KW-0813">Transport</keyword>
<evidence type="ECO:0000313" key="4">
    <source>
        <dbReference type="EMBL" id="TKC62365.1"/>
    </source>
</evidence>
<keyword evidence="1" id="KW-0472">Membrane</keyword>
<proteinExistence type="inferred from homology"/>
<keyword evidence="1" id="KW-1134">Transmembrane beta strand</keyword>
<comment type="subcellular location">
    <subcellularLocation>
        <location evidence="1">Cell outer membrane</location>
        <topology evidence="1">Multi-pass membrane protein</topology>
    </subcellularLocation>
</comment>
<dbReference type="FunFam" id="2.170.130.10:FF:000003">
    <property type="entry name" value="SusC/RagA family TonB-linked outer membrane protein"/>
    <property type="match status" value="1"/>
</dbReference>
<keyword evidence="1" id="KW-0998">Cell outer membrane</keyword>
<dbReference type="InterPro" id="IPR037066">
    <property type="entry name" value="Plug_dom_sf"/>
</dbReference>
<feature type="chain" id="PRO_5020997147" evidence="2">
    <location>
        <begin position="23"/>
        <end position="1043"/>
    </location>
</feature>
<dbReference type="InterPro" id="IPR039426">
    <property type="entry name" value="TonB-dep_rcpt-like"/>
</dbReference>
<dbReference type="Pfam" id="PF13715">
    <property type="entry name" value="CarbopepD_reg_2"/>
    <property type="match status" value="1"/>
</dbReference>
<evidence type="ECO:0000259" key="3">
    <source>
        <dbReference type="Pfam" id="PF07715"/>
    </source>
</evidence>
<dbReference type="EMBL" id="SWDX01000003">
    <property type="protein sequence ID" value="TKC62365.1"/>
    <property type="molecule type" value="Genomic_DNA"/>
</dbReference>
<keyword evidence="2" id="KW-0732">Signal</keyword>
<dbReference type="SUPFAM" id="SSF56935">
    <property type="entry name" value="Porins"/>
    <property type="match status" value="1"/>
</dbReference>
<feature type="domain" description="TonB-dependent receptor plug" evidence="3">
    <location>
        <begin position="116"/>
        <end position="225"/>
    </location>
</feature>
<name>A0A4U1GE66_9SPHI</name>
<feature type="signal peptide" evidence="2">
    <location>
        <begin position="1"/>
        <end position="22"/>
    </location>
</feature>
<dbReference type="Pfam" id="PF07715">
    <property type="entry name" value="Plug"/>
    <property type="match status" value="1"/>
</dbReference>
<dbReference type="PROSITE" id="PS52016">
    <property type="entry name" value="TONB_DEPENDENT_REC_3"/>
    <property type="match status" value="1"/>
</dbReference>